<dbReference type="EMBL" id="CP133270">
    <property type="protein sequence ID" value="WVX66686.1"/>
    <property type="molecule type" value="Genomic_DNA"/>
</dbReference>
<dbReference type="CDD" id="cd18793">
    <property type="entry name" value="SF2_C_SNF"/>
    <property type="match status" value="1"/>
</dbReference>
<dbReference type="SMART" id="SM00490">
    <property type="entry name" value="HELICc"/>
    <property type="match status" value="1"/>
</dbReference>
<dbReference type="Pfam" id="PF00176">
    <property type="entry name" value="SNF2-rel_dom"/>
    <property type="match status" value="1"/>
</dbReference>
<sequence length="926" mass="104205">MLSVISKENTSLSLSILPSGHLYLYLYNDPKNQEIFPFSLAEKLKEIFSKNASIGLLRLGVTHFEAPLPPTFSFWQSFSKLFVTEVCKLSGLDHVSSQDLAKLSPVISDVDELLIQAPFMRGGEYLNRDMMLELWQELRHTLTNELKPFQGNLQNYLKAHHAAWNKVGRVCFHLAENKADPQKPFAFLATYTTRLSGASDAKHLPLGSALKEYAGDDKRAQLLSLLLPVQKASEGSLFIKSLVETGSLFHPQAWGSHEAHQFLKDIPLMEEAGVIVRVPNWWNPKRPPRPQITVAVGNASTSGVGLTALLDFNMSYTLPDGTTLTQEELQDLLESQEQFVQIKGQWVQVNHDKLQQVLSHWTGIERQVKKEGLSFSEGLRLLAGASGTQTEDETSESVVEWSKVVEGSWLNEMLTHLRHPEKIGNPTLEKILHAHLHATLRPYQLSGVQWLWWLYTLRLGGCLADDMGLGKTIQVLSLLMLAKYHPSSEKVQPNLLIVPASLIGNWQAEILKFVPDLKVWIAHHSGTGIKTAKDVPDLSQIDLVITTYSYVTRLPWLSQFSWNTIVLDEAQNIKNPMARQTQVIKKLSGCVRFALTGTPVENRLLDLWSLFDFVAPGLLGSSRVFSNYGKKITAQENERSGEGKFYAAIRQLVSPYILRRLKSDKSIIADLPDKTEVNAYCSLSKQQIALYQHAIQELQKSLNQNMEGIQRRGVVLSFITRFKQICNHPSQWLGHGDYKAAESGKFLRLREICEEITAKQEKVLIFTQFREIIPVLKNFLEGIFGQEGLSLHGQTAVRDRMKLVEAFQSEERFPFFILSLKAGGTGLNLTNASQVIHFDRWWNPAVENQATDRAYRIGQKKNVLVHKFICQGTIEDKIDALIGSKKDLSNEVLAKGEESSLTELTNSELLSMMSLDIHRVLGETAA</sequence>
<dbReference type="Proteomes" id="UP001330434">
    <property type="component" value="Chromosome"/>
</dbReference>
<dbReference type="GO" id="GO:0004386">
    <property type="term" value="F:helicase activity"/>
    <property type="evidence" value="ECO:0007669"/>
    <property type="project" value="UniProtKB-KW"/>
</dbReference>
<dbReference type="SUPFAM" id="SSF52540">
    <property type="entry name" value="P-loop containing nucleoside triphosphate hydrolases"/>
    <property type="match status" value="2"/>
</dbReference>
<dbReference type="InterPro" id="IPR000330">
    <property type="entry name" value="SNF2_N"/>
</dbReference>
<dbReference type="InterPro" id="IPR022138">
    <property type="entry name" value="DUF3670"/>
</dbReference>
<gene>
    <name evidence="4" type="ORF">Bealeia1_00870</name>
</gene>
<keyword evidence="4" id="KW-0347">Helicase</keyword>
<dbReference type="InterPro" id="IPR014001">
    <property type="entry name" value="Helicase_ATP-bd"/>
</dbReference>
<accession>A0ABZ2C3D5</accession>
<feature type="domain" description="Helicase C-terminal" evidence="3">
    <location>
        <begin position="748"/>
        <end position="908"/>
    </location>
</feature>
<organism evidence="4 5">
    <name type="scientific">Candidatus Bealeia paramacronuclearis</name>
    <dbReference type="NCBI Taxonomy" id="1921001"/>
    <lineage>
        <taxon>Bacteria</taxon>
        <taxon>Pseudomonadati</taxon>
        <taxon>Pseudomonadota</taxon>
        <taxon>Alphaproteobacteria</taxon>
        <taxon>Holosporales</taxon>
        <taxon>Holosporaceae</taxon>
        <taxon>Candidatus Bealeia</taxon>
    </lineage>
</organism>
<dbReference type="InterPro" id="IPR049730">
    <property type="entry name" value="SNF2/RAD54-like_C"/>
</dbReference>
<evidence type="ECO:0000256" key="1">
    <source>
        <dbReference type="ARBA" id="ARBA00022801"/>
    </source>
</evidence>
<keyword evidence="4" id="KW-0547">Nucleotide-binding</keyword>
<keyword evidence="4" id="KW-0067">ATP-binding</keyword>
<dbReference type="PROSITE" id="PS51194">
    <property type="entry name" value="HELICASE_CTER"/>
    <property type="match status" value="1"/>
</dbReference>
<dbReference type="SMART" id="SM00487">
    <property type="entry name" value="DEXDc"/>
    <property type="match status" value="1"/>
</dbReference>
<keyword evidence="1" id="KW-0378">Hydrolase</keyword>
<dbReference type="Pfam" id="PF12419">
    <property type="entry name" value="DUF3670"/>
    <property type="match status" value="1"/>
</dbReference>
<dbReference type="PROSITE" id="PS51192">
    <property type="entry name" value="HELICASE_ATP_BIND_1"/>
    <property type="match status" value="1"/>
</dbReference>
<dbReference type="InterPro" id="IPR001650">
    <property type="entry name" value="Helicase_C-like"/>
</dbReference>
<dbReference type="InterPro" id="IPR038718">
    <property type="entry name" value="SNF2-like_sf"/>
</dbReference>
<reference evidence="4 5" key="1">
    <citation type="journal article" date="2024" name="Environ. Microbiol.">
        <title>Novel evolutionary insights on the interactions of the Holosporales (Alphaproteobacteria) with eukaryotic hosts from comparative genomics.</title>
        <authorList>
            <person name="Giovannini M."/>
            <person name="Petroni G."/>
            <person name="Castelli M."/>
        </authorList>
    </citation>
    <scope>NUCLEOTIDE SEQUENCE [LARGE SCALE GENOMIC DNA]</scope>
    <source>
        <strain evidence="4 5">US_Bl 15I1</strain>
    </source>
</reference>
<evidence type="ECO:0000313" key="5">
    <source>
        <dbReference type="Proteomes" id="UP001330434"/>
    </source>
</evidence>
<dbReference type="Gene3D" id="3.40.50.10810">
    <property type="entry name" value="Tandem AAA-ATPase domain"/>
    <property type="match status" value="1"/>
</dbReference>
<dbReference type="PANTHER" id="PTHR10799">
    <property type="entry name" value="SNF2/RAD54 HELICASE FAMILY"/>
    <property type="match status" value="1"/>
</dbReference>
<name>A0ABZ2C3D5_9PROT</name>
<evidence type="ECO:0000313" key="4">
    <source>
        <dbReference type="EMBL" id="WVX66686.1"/>
    </source>
</evidence>
<proteinExistence type="predicted"/>
<evidence type="ECO:0000259" key="2">
    <source>
        <dbReference type="PROSITE" id="PS51192"/>
    </source>
</evidence>
<dbReference type="InterPro" id="IPR027417">
    <property type="entry name" value="P-loop_NTPase"/>
</dbReference>
<evidence type="ECO:0000259" key="3">
    <source>
        <dbReference type="PROSITE" id="PS51194"/>
    </source>
</evidence>
<protein>
    <submittedName>
        <fullName evidence="4">DEAD/DEAH box helicase</fullName>
    </submittedName>
</protein>
<feature type="domain" description="Helicase ATP-binding" evidence="2">
    <location>
        <begin position="452"/>
        <end position="617"/>
    </location>
</feature>
<dbReference type="Pfam" id="PF00271">
    <property type="entry name" value="Helicase_C"/>
    <property type="match status" value="1"/>
</dbReference>
<keyword evidence="5" id="KW-1185">Reference proteome</keyword>
<dbReference type="Gene3D" id="3.40.50.300">
    <property type="entry name" value="P-loop containing nucleotide triphosphate hydrolases"/>
    <property type="match status" value="1"/>
</dbReference>